<evidence type="ECO:0000259" key="1">
    <source>
        <dbReference type="Pfam" id="PF17389"/>
    </source>
</evidence>
<dbReference type="Pfam" id="PF17390">
    <property type="entry name" value="Bac_rhamnosid_C"/>
    <property type="match status" value="1"/>
</dbReference>
<dbReference type="Gene3D" id="2.60.120.260">
    <property type="entry name" value="Galactose-binding domain-like"/>
    <property type="match status" value="2"/>
</dbReference>
<dbReference type="SUPFAM" id="SSF48208">
    <property type="entry name" value="Six-hairpin glycosidases"/>
    <property type="match status" value="1"/>
</dbReference>
<evidence type="ECO:0000259" key="2">
    <source>
        <dbReference type="Pfam" id="PF17390"/>
    </source>
</evidence>
<protein>
    <submittedName>
        <fullName evidence="4">Alpha-L-rhamnosidase C-terminal domain-containing protein</fullName>
    </submittedName>
</protein>
<dbReference type="InterPro" id="IPR048932">
    <property type="entry name" value="Rhamnosid-like_N_bacteroidetes"/>
</dbReference>
<proteinExistence type="predicted"/>
<keyword evidence="5" id="KW-1185">Reference proteome</keyword>
<evidence type="ECO:0000259" key="3">
    <source>
        <dbReference type="Pfam" id="PF21209"/>
    </source>
</evidence>
<dbReference type="Pfam" id="PF21209">
    <property type="entry name" value="Bac_rhamnosid-like_N"/>
    <property type="match status" value="1"/>
</dbReference>
<feature type="domain" description="Alpha-L-rhamnosidase C-terminal" evidence="2">
    <location>
        <begin position="600"/>
        <end position="637"/>
    </location>
</feature>
<dbReference type="EMBL" id="JBHUME010000019">
    <property type="protein sequence ID" value="MFD2615390.1"/>
    <property type="molecule type" value="Genomic_DNA"/>
</dbReference>
<accession>A0ABW5PJB4</accession>
<dbReference type="InterPro" id="IPR035398">
    <property type="entry name" value="Bac_rhamnosid_C"/>
</dbReference>
<dbReference type="PANTHER" id="PTHR34987:SF6">
    <property type="entry name" value="ALPHA-L-RHAMNOSIDASE SIX-HAIRPIN GLYCOSIDASE DOMAIN-CONTAINING PROTEIN"/>
    <property type="match status" value="1"/>
</dbReference>
<dbReference type="InterPro" id="IPR012341">
    <property type="entry name" value="6hp_glycosidase-like_sf"/>
</dbReference>
<dbReference type="Gene3D" id="1.50.10.10">
    <property type="match status" value="1"/>
</dbReference>
<evidence type="ECO:0000313" key="5">
    <source>
        <dbReference type="Proteomes" id="UP001597541"/>
    </source>
</evidence>
<dbReference type="InterPro" id="IPR008928">
    <property type="entry name" value="6-hairpin_glycosidase_sf"/>
</dbReference>
<sequence>MVMNPLQQAEWIWYPNDYEVWLRGEVEGRREERGIPYPPMWKVERPYVNVAFRKKVQLDQEETLNIYAQGSLLMKVNDAVVYAPPPLRLPAGSYQLEFIVTERDTFPALFVSGTAAATDSSWKASCFTGKWVSPGSAGYSDPHRLPSVFSFDLEEQRPVRTWREADGRLLADFGKQTFGYLQLHGVQKGTQLFVYYGESLEEALDREYCELLDRIQIDCDVSWTHTKGRAFRYAAVEAAVPAGEQAFSLVHPVTCLYESLPVEYKGLFRCSDERINRIWSTSVYTLHLNTRELFLDGIKRDGWVWSGDAYESFLMNYYSFFELGVTKRTLAALRGKDPVESHLNTILDYSFYWFISMYDYYLYTGDMEFIRGQYRRMEGLMDFCLSRLNADGLVEGHPGDWVYIDWAEMDNTGEVCAEQLLMARSLEIMAYFSGKMGDRAETERYDSLANGLKSKTMALFWDEAQGGLVHHRAHGEVKPHLTKYANMFALMFGFLDEGRAETVKRRVMLNGEVQPIKTPYMRFHELSVLCDAGEHTKVLAEMRAYWGGMLDLGATSFWEEYDPSLQDSEQLSMYGRPYGKSLCHAWGASPIYLLGKHYLGVRPLEPGYSLYVIEPNLGDLDWIEGEVPTPMGTIRVYADREKLRVTSPGGTGYLRIRSSSLPAGYDGNCARMEDERYEIAITEPNRTYEIRYNM</sequence>
<dbReference type="InterPro" id="IPR035396">
    <property type="entry name" value="Bac_rhamnosid6H"/>
</dbReference>
<dbReference type="RefSeq" id="WP_377607229.1">
    <property type="nucleotide sequence ID" value="NZ_JBHUME010000019.1"/>
</dbReference>
<reference evidence="5" key="1">
    <citation type="journal article" date="2019" name="Int. J. Syst. Evol. Microbiol.">
        <title>The Global Catalogue of Microorganisms (GCM) 10K type strain sequencing project: providing services to taxonomists for standard genome sequencing and annotation.</title>
        <authorList>
            <consortium name="The Broad Institute Genomics Platform"/>
            <consortium name="The Broad Institute Genome Sequencing Center for Infectious Disease"/>
            <person name="Wu L."/>
            <person name="Ma J."/>
        </authorList>
    </citation>
    <scope>NUCLEOTIDE SEQUENCE [LARGE SCALE GENOMIC DNA]</scope>
    <source>
        <strain evidence="5">KCTC 3950</strain>
    </source>
</reference>
<dbReference type="Gene3D" id="2.60.420.10">
    <property type="entry name" value="Maltose phosphorylase, domain 3"/>
    <property type="match status" value="1"/>
</dbReference>
<feature type="domain" description="Alpha-rhamnosidase-like N-terminal" evidence="3">
    <location>
        <begin position="50"/>
        <end position="235"/>
    </location>
</feature>
<dbReference type="Pfam" id="PF17389">
    <property type="entry name" value="Bac_rhamnosid6H"/>
    <property type="match status" value="1"/>
</dbReference>
<comment type="caution">
    <text evidence="4">The sequence shown here is derived from an EMBL/GenBank/DDBJ whole genome shotgun (WGS) entry which is preliminary data.</text>
</comment>
<organism evidence="4 5">
    <name type="scientific">Paenibacillus gansuensis</name>
    <dbReference type="NCBI Taxonomy" id="306542"/>
    <lineage>
        <taxon>Bacteria</taxon>
        <taxon>Bacillati</taxon>
        <taxon>Bacillota</taxon>
        <taxon>Bacilli</taxon>
        <taxon>Bacillales</taxon>
        <taxon>Paenibacillaceae</taxon>
        <taxon>Paenibacillus</taxon>
    </lineage>
</organism>
<evidence type="ECO:0000313" key="4">
    <source>
        <dbReference type="EMBL" id="MFD2615390.1"/>
    </source>
</evidence>
<name>A0ABW5PJB4_9BACL</name>
<dbReference type="Proteomes" id="UP001597541">
    <property type="component" value="Unassembled WGS sequence"/>
</dbReference>
<feature type="domain" description="Alpha-L-rhamnosidase six-hairpin glycosidase" evidence="1">
    <location>
        <begin position="265"/>
        <end position="596"/>
    </location>
</feature>
<gene>
    <name evidence="4" type="ORF">ACFSUF_23585</name>
</gene>
<dbReference type="PANTHER" id="PTHR34987">
    <property type="entry name" value="C, PUTATIVE (AFU_ORTHOLOGUE AFUA_3G02880)-RELATED"/>
    <property type="match status" value="1"/>
</dbReference>